<feature type="domain" description="DUF302" evidence="1">
    <location>
        <begin position="60"/>
        <end position="122"/>
    </location>
</feature>
<dbReference type="AlphaFoldDB" id="A0AAD2H1A0"/>
<name>A0AAD2H1A0_9AGAR</name>
<dbReference type="Gene3D" id="3.30.310.70">
    <property type="entry name" value="TT1751-like domain"/>
    <property type="match status" value="1"/>
</dbReference>
<evidence type="ECO:0000313" key="2">
    <source>
        <dbReference type="EMBL" id="CAK5268079.1"/>
    </source>
</evidence>
<dbReference type="Proteomes" id="UP001295794">
    <property type="component" value="Unassembled WGS sequence"/>
</dbReference>
<dbReference type="InterPro" id="IPR005180">
    <property type="entry name" value="DUF302"/>
</dbReference>
<dbReference type="Pfam" id="PF03625">
    <property type="entry name" value="DUF302"/>
    <property type="match status" value="1"/>
</dbReference>
<proteinExistence type="predicted"/>
<keyword evidence="3" id="KW-1185">Reference proteome</keyword>
<gene>
    <name evidence="2" type="ORF">MYCIT1_LOCUS11106</name>
</gene>
<sequence length="156" mass="16843">MQLVQVFTPVSYDEVTSRLYSLLGPVNSAYVLIGATSLAELEARVGAVLGTSGFMHFSEIDHGAWFQLFNANPTPRFKLYVIGNPFIAETMIKFDLRAGYNVPPRLLVVQNGNGTKIVYHLPSSVIDLHGPANLTAAAAVLDQRLAALVSNITAVV</sequence>
<dbReference type="CDD" id="cd14797">
    <property type="entry name" value="DUF302"/>
    <property type="match status" value="1"/>
</dbReference>
<accession>A0AAD2H1A0</accession>
<reference evidence="2" key="1">
    <citation type="submission" date="2023-11" db="EMBL/GenBank/DDBJ databases">
        <authorList>
            <person name="De Vega J J."/>
            <person name="De Vega J J."/>
        </authorList>
    </citation>
    <scope>NUCLEOTIDE SEQUENCE</scope>
</reference>
<evidence type="ECO:0000259" key="1">
    <source>
        <dbReference type="Pfam" id="PF03625"/>
    </source>
</evidence>
<comment type="caution">
    <text evidence="2">The sequence shown here is derived from an EMBL/GenBank/DDBJ whole genome shotgun (WGS) entry which is preliminary data.</text>
</comment>
<dbReference type="EMBL" id="CAVNYO010000137">
    <property type="protein sequence ID" value="CAK5268079.1"/>
    <property type="molecule type" value="Genomic_DNA"/>
</dbReference>
<evidence type="ECO:0000313" key="3">
    <source>
        <dbReference type="Proteomes" id="UP001295794"/>
    </source>
</evidence>
<dbReference type="SUPFAM" id="SSF103247">
    <property type="entry name" value="TT1751-like"/>
    <property type="match status" value="1"/>
</dbReference>
<organism evidence="2 3">
    <name type="scientific">Mycena citricolor</name>
    <dbReference type="NCBI Taxonomy" id="2018698"/>
    <lineage>
        <taxon>Eukaryota</taxon>
        <taxon>Fungi</taxon>
        <taxon>Dikarya</taxon>
        <taxon>Basidiomycota</taxon>
        <taxon>Agaricomycotina</taxon>
        <taxon>Agaricomycetes</taxon>
        <taxon>Agaricomycetidae</taxon>
        <taxon>Agaricales</taxon>
        <taxon>Marasmiineae</taxon>
        <taxon>Mycenaceae</taxon>
        <taxon>Mycena</taxon>
    </lineage>
</organism>
<dbReference type="InterPro" id="IPR035923">
    <property type="entry name" value="TT1751-like_sf"/>
</dbReference>
<protein>
    <recommendedName>
        <fullName evidence="1">DUF302 domain-containing protein</fullName>
    </recommendedName>
</protein>